<dbReference type="EMBL" id="VTUZ01000028">
    <property type="protein sequence ID" value="KAA1004376.1"/>
    <property type="molecule type" value="Genomic_DNA"/>
</dbReference>
<gene>
    <name evidence="2" type="ORF">FVF58_32765</name>
</gene>
<protein>
    <submittedName>
        <fullName evidence="2">Phasin family protein</fullName>
    </submittedName>
</protein>
<comment type="caution">
    <text evidence="2">The sequence shown here is derived from an EMBL/GenBank/DDBJ whole genome shotgun (WGS) entry which is preliminary data.</text>
</comment>
<dbReference type="InterPro" id="IPR018968">
    <property type="entry name" value="Phasin"/>
</dbReference>
<keyword evidence="3" id="KW-1185">Reference proteome</keyword>
<organism evidence="2 3">
    <name type="scientific">Paraburkholderia panacisoli</name>
    <dbReference type="NCBI Taxonomy" id="2603818"/>
    <lineage>
        <taxon>Bacteria</taxon>
        <taxon>Pseudomonadati</taxon>
        <taxon>Pseudomonadota</taxon>
        <taxon>Betaproteobacteria</taxon>
        <taxon>Burkholderiales</taxon>
        <taxon>Burkholderiaceae</taxon>
        <taxon>Paraburkholderia</taxon>
    </lineage>
</organism>
<evidence type="ECO:0000313" key="3">
    <source>
        <dbReference type="Proteomes" id="UP000325273"/>
    </source>
</evidence>
<evidence type="ECO:0000259" key="1">
    <source>
        <dbReference type="Pfam" id="PF09361"/>
    </source>
</evidence>
<dbReference type="AlphaFoldDB" id="A0A5B0GM09"/>
<feature type="domain" description="Phasin" evidence="1">
    <location>
        <begin position="7"/>
        <end position="99"/>
    </location>
</feature>
<reference evidence="2 3" key="1">
    <citation type="submission" date="2019-08" db="EMBL/GenBank/DDBJ databases">
        <title>Paraburkholderia sp. DCY113.</title>
        <authorList>
            <person name="Kang J."/>
        </authorList>
    </citation>
    <scope>NUCLEOTIDE SEQUENCE [LARGE SCALE GENOMIC DNA]</scope>
    <source>
        <strain evidence="2 3">DCY113</strain>
    </source>
</reference>
<name>A0A5B0GM09_9BURK</name>
<accession>A0A5B0GM09</accession>
<dbReference type="Proteomes" id="UP000325273">
    <property type="component" value="Unassembled WGS sequence"/>
</dbReference>
<evidence type="ECO:0000313" key="2">
    <source>
        <dbReference type="EMBL" id="KAA1004376.1"/>
    </source>
</evidence>
<dbReference type="Pfam" id="PF09361">
    <property type="entry name" value="Phasin_2"/>
    <property type="match status" value="1"/>
</dbReference>
<proteinExistence type="predicted"/>
<sequence length="189" mass="21125">MFFYSQQQISDINKANYQSLVNLVGKCMNGYQKLAELNMQTVRTIIDESNNFPTDEISEKSDNLPEWQSSMLTQFPEKAASYNRHFRSIMLSTGAEVMRETRRQYESRGNQVDAIFEEAIEKATAATARAVERLAANVVQPAQDSFDATVKVEERSSSEAFAQGTKAGDDVVAAIEAPVETHTKSANKR</sequence>
<dbReference type="RefSeq" id="WP_149673894.1">
    <property type="nucleotide sequence ID" value="NZ_VTUZ01000028.1"/>
</dbReference>